<dbReference type="EMBL" id="MINN01000074">
    <property type="protein sequence ID" value="OIU72500.1"/>
    <property type="molecule type" value="Genomic_DNA"/>
</dbReference>
<reference evidence="1 2" key="1">
    <citation type="submission" date="2016-09" db="EMBL/GenBank/DDBJ databases">
        <title>Bacillus aquimaris SAMM genome sequence reveals colonization and biosurfactant production capacities.</title>
        <authorList>
            <person name="Waghmode S.R."/>
            <person name="Suryavanshi M.V."/>
        </authorList>
    </citation>
    <scope>NUCLEOTIDE SEQUENCE [LARGE SCALE GENOMIC DNA]</scope>
    <source>
        <strain evidence="1 2">SAMM</strain>
    </source>
</reference>
<evidence type="ECO:0000313" key="1">
    <source>
        <dbReference type="EMBL" id="OIU72500.1"/>
    </source>
</evidence>
<gene>
    <name evidence="1" type="ORF">BHE18_07720</name>
</gene>
<comment type="caution">
    <text evidence="1">The sequence shown here is derived from an EMBL/GenBank/DDBJ whole genome shotgun (WGS) entry which is preliminary data.</text>
</comment>
<accession>A0A1J6W737</accession>
<dbReference type="Proteomes" id="UP000182062">
    <property type="component" value="Unassembled WGS sequence"/>
</dbReference>
<keyword evidence="2" id="KW-1185">Reference proteome</keyword>
<sequence length="74" mass="9017">MLINYFSIVKQEKPMLFPTSVFLYEQRGWEKFFTVKQRGYMFACDQLHTDNISCMNLYWQVVCMVFHNIVKIHE</sequence>
<organism evidence="1 2">
    <name type="scientific">Rossellomorea aquimaris</name>
    <dbReference type="NCBI Taxonomy" id="189382"/>
    <lineage>
        <taxon>Bacteria</taxon>
        <taxon>Bacillati</taxon>
        <taxon>Bacillota</taxon>
        <taxon>Bacilli</taxon>
        <taxon>Bacillales</taxon>
        <taxon>Bacillaceae</taxon>
        <taxon>Rossellomorea</taxon>
    </lineage>
</organism>
<evidence type="ECO:0000313" key="2">
    <source>
        <dbReference type="Proteomes" id="UP000182062"/>
    </source>
</evidence>
<dbReference type="AlphaFoldDB" id="A0A1J6W737"/>
<proteinExistence type="predicted"/>
<name>A0A1J6W737_9BACI</name>
<protein>
    <submittedName>
        <fullName evidence="1">Uncharacterized protein</fullName>
    </submittedName>
</protein>